<evidence type="ECO:0000256" key="2">
    <source>
        <dbReference type="SAM" id="MobiDB-lite"/>
    </source>
</evidence>
<feature type="region of interest" description="Disordered" evidence="2">
    <location>
        <begin position="136"/>
        <end position="330"/>
    </location>
</feature>
<dbReference type="EMBL" id="SDMP01000007">
    <property type="protein sequence ID" value="RYR49405.1"/>
    <property type="molecule type" value="Genomic_DNA"/>
</dbReference>
<feature type="compositionally biased region" description="Basic and acidic residues" evidence="2">
    <location>
        <begin position="11"/>
        <end position="25"/>
    </location>
</feature>
<accession>A0A445CEQ7</accession>
<feature type="compositionally biased region" description="Basic residues" evidence="2">
    <location>
        <begin position="249"/>
        <end position="266"/>
    </location>
</feature>
<feature type="compositionally biased region" description="Basic residues" evidence="2">
    <location>
        <begin position="288"/>
        <end position="305"/>
    </location>
</feature>
<dbReference type="STRING" id="3818.A0A445CEQ7"/>
<feature type="compositionally biased region" description="Acidic residues" evidence="2">
    <location>
        <begin position="234"/>
        <end position="244"/>
    </location>
</feature>
<feature type="domain" description="NF-kappa-B-activating protein C-terminal" evidence="3">
    <location>
        <begin position="378"/>
        <end position="476"/>
    </location>
</feature>
<protein>
    <recommendedName>
        <fullName evidence="3">NF-kappa-B-activating protein C-terminal domain-containing protein</fullName>
    </recommendedName>
</protein>
<evidence type="ECO:0000256" key="1">
    <source>
        <dbReference type="ARBA" id="ARBA00009313"/>
    </source>
</evidence>
<feature type="compositionally biased region" description="Basic and acidic residues" evidence="2">
    <location>
        <begin position="161"/>
        <end position="173"/>
    </location>
</feature>
<name>A0A445CEQ7_ARAHY</name>
<feature type="compositionally biased region" description="Basic residues" evidence="2">
    <location>
        <begin position="174"/>
        <end position="190"/>
    </location>
</feature>
<feature type="compositionally biased region" description="Basic and acidic residues" evidence="2">
    <location>
        <begin position="94"/>
        <end position="112"/>
    </location>
</feature>
<keyword evidence="5" id="KW-1185">Reference proteome</keyword>
<dbReference type="GO" id="GO:0003682">
    <property type="term" value="F:chromatin binding"/>
    <property type="evidence" value="ECO:0007669"/>
    <property type="project" value="InterPro"/>
</dbReference>
<reference evidence="4 5" key="1">
    <citation type="submission" date="2019-01" db="EMBL/GenBank/DDBJ databases">
        <title>Sequencing of cultivated peanut Arachis hypogaea provides insights into genome evolution and oil improvement.</title>
        <authorList>
            <person name="Chen X."/>
        </authorList>
    </citation>
    <scope>NUCLEOTIDE SEQUENCE [LARGE SCALE GENOMIC DNA]</scope>
    <source>
        <strain evidence="5">cv. Fuhuasheng</strain>
        <tissue evidence="4">Leaves</tissue>
    </source>
</reference>
<feature type="compositionally biased region" description="Basic and acidic residues" evidence="2">
    <location>
        <begin position="44"/>
        <end position="64"/>
    </location>
</feature>
<feature type="region of interest" description="Disordered" evidence="2">
    <location>
        <begin position="1"/>
        <end position="112"/>
    </location>
</feature>
<dbReference type="PANTHER" id="PTHR13087">
    <property type="entry name" value="NF-KAPPA B ACTIVATING PROTEIN"/>
    <property type="match status" value="1"/>
</dbReference>
<feature type="compositionally biased region" description="Acidic residues" evidence="2">
    <location>
        <begin position="311"/>
        <end position="322"/>
    </location>
</feature>
<evidence type="ECO:0000313" key="5">
    <source>
        <dbReference type="Proteomes" id="UP000289738"/>
    </source>
</evidence>
<sequence length="500" mass="58406">MGRIPSTIKIPNERRPFERERRTTPDSDLSDVYRHRRRSPSYDSYDRSRDRRRDRHRPESSERRSPKRVTTNEGHPNGDALPKNFGRQNGGLFHNRDRRNGDWRRCFDSESDEELKGLPFEEYRRLKRQKIRKSLRHCIWNITPSPPRRENEQESEEEKVEENNEKYESDGSRSRRRRRKSSGSKRSRRKSNSDNESDASESESDNSISRRKRRRSSKSKGRRRRRRRRKVDSDVESEESDTEEEERKNRKRKRKSGKRKGSRKMRNYSEFDESEESESNYSSDGSSRRKKKHSSLSKVSRRQRSKKSESESEGSESEEEKDSADAKNKATVEEVMKTEVNPEALKLKELFESQKTPALDNEPAVGPMPLPKAEGHISYGGALRPGEGDAIMQYVQQGKRIPRRGEVSLSAEEIQKFESLGYVMSGSRHQRMNAIRIRKENQVYSAEDKRALAMFNYEEKAKREHKVMADLQRLVQCHIGQDVGPTHDPFAAKTSDGADA</sequence>
<dbReference type="PANTHER" id="PTHR13087:SF0">
    <property type="entry name" value="NFKB ACTIVATING PROTEIN LIKE"/>
    <property type="match status" value="1"/>
</dbReference>
<feature type="compositionally biased region" description="Basic residues" evidence="2">
    <location>
        <begin position="209"/>
        <end position="230"/>
    </location>
</feature>
<feature type="compositionally biased region" description="Acidic residues" evidence="2">
    <location>
        <begin position="195"/>
        <end position="204"/>
    </location>
</feature>
<dbReference type="GO" id="GO:0010468">
    <property type="term" value="P:regulation of gene expression"/>
    <property type="evidence" value="ECO:0007669"/>
    <property type="project" value="TreeGrafter"/>
</dbReference>
<comment type="caution">
    <text evidence="4">The sequence shown here is derived from an EMBL/GenBank/DDBJ whole genome shotgun (WGS) entry which is preliminary data.</text>
</comment>
<comment type="similarity">
    <text evidence="1">Belongs to the NKAP family.</text>
</comment>
<organism evidence="4 5">
    <name type="scientific">Arachis hypogaea</name>
    <name type="common">Peanut</name>
    <dbReference type="NCBI Taxonomy" id="3818"/>
    <lineage>
        <taxon>Eukaryota</taxon>
        <taxon>Viridiplantae</taxon>
        <taxon>Streptophyta</taxon>
        <taxon>Embryophyta</taxon>
        <taxon>Tracheophyta</taxon>
        <taxon>Spermatophyta</taxon>
        <taxon>Magnoliopsida</taxon>
        <taxon>eudicotyledons</taxon>
        <taxon>Gunneridae</taxon>
        <taxon>Pentapetalae</taxon>
        <taxon>rosids</taxon>
        <taxon>fabids</taxon>
        <taxon>Fabales</taxon>
        <taxon>Fabaceae</taxon>
        <taxon>Papilionoideae</taxon>
        <taxon>50 kb inversion clade</taxon>
        <taxon>dalbergioids sensu lato</taxon>
        <taxon>Dalbergieae</taxon>
        <taxon>Pterocarpus clade</taxon>
        <taxon>Arachis</taxon>
    </lineage>
</organism>
<dbReference type="Pfam" id="PF06047">
    <property type="entry name" value="Nkap_C"/>
    <property type="match status" value="1"/>
</dbReference>
<evidence type="ECO:0000313" key="4">
    <source>
        <dbReference type="EMBL" id="RYR49405.1"/>
    </source>
</evidence>
<dbReference type="InterPro" id="IPR009269">
    <property type="entry name" value="NKAP_C"/>
</dbReference>
<gene>
    <name evidence="4" type="ORF">Ahy_A07g035893</name>
</gene>
<dbReference type="GO" id="GO:0005634">
    <property type="term" value="C:nucleus"/>
    <property type="evidence" value="ECO:0007669"/>
    <property type="project" value="TreeGrafter"/>
</dbReference>
<dbReference type="InterPro" id="IPR040466">
    <property type="entry name" value="NKAP"/>
</dbReference>
<dbReference type="AlphaFoldDB" id="A0A445CEQ7"/>
<proteinExistence type="inferred from homology"/>
<dbReference type="Proteomes" id="UP000289738">
    <property type="component" value="Chromosome A07"/>
</dbReference>
<evidence type="ECO:0000259" key="3">
    <source>
        <dbReference type="Pfam" id="PF06047"/>
    </source>
</evidence>